<evidence type="ECO:0000256" key="5">
    <source>
        <dbReference type="ARBA" id="ARBA00022691"/>
    </source>
</evidence>
<comment type="catalytic activity">
    <reaction evidence="1">
        <text>guanosine(46) in tRNA + S-adenosyl-L-methionine = N(7)-methylguanosine(46) in tRNA + S-adenosyl-L-homocysteine</text>
        <dbReference type="Rhea" id="RHEA:42708"/>
        <dbReference type="Rhea" id="RHEA-COMP:10188"/>
        <dbReference type="Rhea" id="RHEA-COMP:10189"/>
        <dbReference type="ChEBI" id="CHEBI:57856"/>
        <dbReference type="ChEBI" id="CHEBI:59789"/>
        <dbReference type="ChEBI" id="CHEBI:74269"/>
        <dbReference type="ChEBI" id="CHEBI:74480"/>
        <dbReference type="EC" id="2.1.1.33"/>
    </reaction>
</comment>
<feature type="non-terminal residue" evidence="10">
    <location>
        <position position="1"/>
    </location>
</feature>
<dbReference type="EC" id="2.1.1.33" evidence="2"/>
<feature type="compositionally biased region" description="Acidic residues" evidence="9">
    <location>
        <begin position="460"/>
        <end position="471"/>
    </location>
</feature>
<dbReference type="PROSITE" id="PS51625">
    <property type="entry name" value="SAM_MT_TRMB"/>
    <property type="match status" value="1"/>
</dbReference>
<gene>
    <name evidence="10" type="ORF">PGLA2088_LOCUS28844</name>
</gene>
<feature type="region of interest" description="Disordered" evidence="9">
    <location>
        <begin position="146"/>
        <end position="168"/>
    </location>
</feature>
<evidence type="ECO:0000256" key="9">
    <source>
        <dbReference type="SAM" id="MobiDB-lite"/>
    </source>
</evidence>
<dbReference type="Gene3D" id="3.40.50.150">
    <property type="entry name" value="Vaccinia Virus protein VP39"/>
    <property type="match status" value="1"/>
</dbReference>
<feature type="region of interest" description="Disordered" evidence="9">
    <location>
        <begin position="529"/>
        <end position="591"/>
    </location>
</feature>
<keyword evidence="6" id="KW-0819">tRNA processing</keyword>
<evidence type="ECO:0000313" key="11">
    <source>
        <dbReference type="Proteomes" id="UP000626109"/>
    </source>
</evidence>
<dbReference type="Pfam" id="PF13041">
    <property type="entry name" value="PPR_2"/>
    <property type="match status" value="1"/>
</dbReference>
<name>A0A813K5B8_POLGL</name>
<dbReference type="InterPro" id="IPR002885">
    <property type="entry name" value="PPR_rpt"/>
</dbReference>
<sequence length="591" mass="62239">IVSEGLAPSAQTFGALVNAAVRVGDLEQAHAWLSESAKHGVNPGVVAYTTLMKGLCESGRMSEAAQALQEMLKAGCRPNLRTANTMLRGYRRAGDVTASSQLLQQMESAWGLAPDATSCEYGVALLCQGLRVKAARQLLQRSKVSASGAGGADQGADDDQGRDGMQVSWEGAGPAAQLRSQASLWTMAAEASLLLGEPLRRVKLAVRRAGNLRRKAAALLEAASAAGETAAEQATASTRLFAEFKERELERRAELIAVHIQRRSKSSCKGSGTPRGCNLLPHMCRLLALPSAEDKAAAEPFAVSAGSLLEELRRSYGLAQLLRQVPEVSQRKEAEGALTAKLATVACSRDGGELHLSATFADAPGKALPLKVELCSGEGEWVCAQAAADVGQAHWASVEYRRDRVFRTFSRAFLKGVSENLCVVAGDAALFLRLLAPGSVAQVFVNFPEPPVRRGRGEEGESGGGEDEADTAESSAPHLLTADTLRLVHRALAGNGSLLVHSDNVTYLRQLAASLNSIGGFAGVSNPGAGAVPDEDHRAATKKKSHEGEEVSSAKSLPGGKQPKAVSVWRGRPGREAGVVEPEASSYFARL</sequence>
<accession>A0A813K5B8</accession>
<evidence type="ECO:0000256" key="2">
    <source>
        <dbReference type="ARBA" id="ARBA00011977"/>
    </source>
</evidence>
<keyword evidence="7" id="KW-0677">Repeat</keyword>
<dbReference type="PROSITE" id="PS51375">
    <property type="entry name" value="PPR"/>
    <property type="match status" value="2"/>
</dbReference>
<comment type="caution">
    <text evidence="10">The sequence shown here is derived from an EMBL/GenBank/DDBJ whole genome shotgun (WGS) entry which is preliminary data.</text>
</comment>
<feature type="repeat" description="PPR" evidence="8">
    <location>
        <begin position="44"/>
        <end position="78"/>
    </location>
</feature>
<keyword evidence="3" id="KW-0489">Methyltransferase</keyword>
<dbReference type="EMBL" id="CAJNNW010028044">
    <property type="protein sequence ID" value="CAE8694413.1"/>
    <property type="molecule type" value="Genomic_DNA"/>
</dbReference>
<evidence type="ECO:0000256" key="4">
    <source>
        <dbReference type="ARBA" id="ARBA00022679"/>
    </source>
</evidence>
<keyword evidence="5" id="KW-0949">S-adenosyl-L-methionine</keyword>
<dbReference type="GO" id="GO:0008176">
    <property type="term" value="F:tRNA (guanine(46)-N7)-methyltransferase activity"/>
    <property type="evidence" value="ECO:0007669"/>
    <property type="project" value="UniProtKB-EC"/>
</dbReference>
<protein>
    <recommendedName>
        <fullName evidence="2">tRNA (guanine(46)-N(7))-methyltransferase</fullName>
        <ecNumber evidence="2">2.1.1.33</ecNumber>
    </recommendedName>
</protein>
<evidence type="ECO:0000313" key="10">
    <source>
        <dbReference type="EMBL" id="CAE8694413.1"/>
    </source>
</evidence>
<dbReference type="NCBIfam" id="TIGR00756">
    <property type="entry name" value="PPR"/>
    <property type="match status" value="2"/>
</dbReference>
<evidence type="ECO:0000256" key="3">
    <source>
        <dbReference type="ARBA" id="ARBA00022603"/>
    </source>
</evidence>
<feature type="repeat" description="PPR" evidence="8">
    <location>
        <begin position="9"/>
        <end position="43"/>
    </location>
</feature>
<dbReference type="PANTHER" id="PTHR47447">
    <property type="entry name" value="OS03G0856100 PROTEIN"/>
    <property type="match status" value="1"/>
</dbReference>
<evidence type="ECO:0000256" key="8">
    <source>
        <dbReference type="PROSITE-ProRule" id="PRU00708"/>
    </source>
</evidence>
<dbReference type="AlphaFoldDB" id="A0A813K5B8"/>
<proteinExistence type="predicted"/>
<dbReference type="SUPFAM" id="SSF53335">
    <property type="entry name" value="S-adenosyl-L-methionine-dependent methyltransferases"/>
    <property type="match status" value="1"/>
</dbReference>
<dbReference type="InterPro" id="IPR029063">
    <property type="entry name" value="SAM-dependent_MTases_sf"/>
</dbReference>
<evidence type="ECO:0000256" key="6">
    <source>
        <dbReference type="ARBA" id="ARBA00022694"/>
    </source>
</evidence>
<dbReference type="InterPro" id="IPR011990">
    <property type="entry name" value="TPR-like_helical_dom_sf"/>
</dbReference>
<reference evidence="10" key="1">
    <citation type="submission" date="2021-02" db="EMBL/GenBank/DDBJ databases">
        <authorList>
            <person name="Dougan E. K."/>
            <person name="Rhodes N."/>
            <person name="Thang M."/>
            <person name="Chan C."/>
        </authorList>
    </citation>
    <scope>NUCLEOTIDE SEQUENCE</scope>
</reference>
<keyword evidence="4" id="KW-0808">Transferase</keyword>
<evidence type="ECO:0000256" key="1">
    <source>
        <dbReference type="ARBA" id="ARBA00000142"/>
    </source>
</evidence>
<organism evidence="10 11">
    <name type="scientific">Polarella glacialis</name>
    <name type="common">Dinoflagellate</name>
    <dbReference type="NCBI Taxonomy" id="89957"/>
    <lineage>
        <taxon>Eukaryota</taxon>
        <taxon>Sar</taxon>
        <taxon>Alveolata</taxon>
        <taxon>Dinophyceae</taxon>
        <taxon>Suessiales</taxon>
        <taxon>Suessiaceae</taxon>
        <taxon>Polarella</taxon>
    </lineage>
</organism>
<feature type="region of interest" description="Disordered" evidence="9">
    <location>
        <begin position="450"/>
        <end position="475"/>
    </location>
</feature>
<dbReference type="PANTHER" id="PTHR47447:SF17">
    <property type="entry name" value="OS12G0638900 PROTEIN"/>
    <property type="match status" value="1"/>
</dbReference>
<dbReference type="Gene3D" id="1.25.40.10">
    <property type="entry name" value="Tetratricopeptide repeat domain"/>
    <property type="match status" value="1"/>
</dbReference>
<dbReference type="InterPro" id="IPR003358">
    <property type="entry name" value="tRNA_(Gua-N-7)_MeTrfase_Trmb"/>
</dbReference>
<dbReference type="Proteomes" id="UP000626109">
    <property type="component" value="Unassembled WGS sequence"/>
</dbReference>
<dbReference type="Pfam" id="PF02390">
    <property type="entry name" value="Methyltransf_4"/>
    <property type="match status" value="1"/>
</dbReference>
<evidence type="ECO:0000256" key="7">
    <source>
        <dbReference type="ARBA" id="ARBA00022737"/>
    </source>
</evidence>